<proteinExistence type="predicted"/>
<dbReference type="RefSeq" id="WP_344818677.1">
    <property type="nucleotide sequence ID" value="NZ_BAABCP010000001.1"/>
</dbReference>
<dbReference type="EMBL" id="BAABCP010000001">
    <property type="protein sequence ID" value="GAA3935698.1"/>
    <property type="molecule type" value="Genomic_DNA"/>
</dbReference>
<evidence type="ECO:0000259" key="1">
    <source>
        <dbReference type="Pfam" id="PF02900"/>
    </source>
</evidence>
<dbReference type="Pfam" id="PF02900">
    <property type="entry name" value="LigB"/>
    <property type="match status" value="1"/>
</dbReference>
<keyword evidence="3" id="KW-1185">Reference proteome</keyword>
<dbReference type="InterPro" id="IPR004183">
    <property type="entry name" value="Xdiol_dOase_suB"/>
</dbReference>
<dbReference type="SUPFAM" id="SSF53213">
    <property type="entry name" value="LigB-like"/>
    <property type="match status" value="1"/>
</dbReference>
<comment type="caution">
    <text evidence="2">The sequence shown here is derived from an EMBL/GenBank/DDBJ whole genome shotgun (WGS) entry which is preliminary data.</text>
</comment>
<reference evidence="3" key="1">
    <citation type="journal article" date="2019" name="Int. J. Syst. Evol. Microbiol.">
        <title>The Global Catalogue of Microorganisms (GCM) 10K type strain sequencing project: providing services to taxonomists for standard genome sequencing and annotation.</title>
        <authorList>
            <consortium name="The Broad Institute Genomics Platform"/>
            <consortium name="The Broad Institute Genome Sequencing Center for Infectious Disease"/>
            <person name="Wu L."/>
            <person name="Ma J."/>
        </authorList>
    </citation>
    <scope>NUCLEOTIDE SEQUENCE [LARGE SCALE GENOMIC DNA]</scope>
    <source>
        <strain evidence="3">JCM 17024</strain>
    </source>
</reference>
<feature type="domain" description="Extradiol ring-cleavage dioxygenase class III enzyme subunit B" evidence="1">
    <location>
        <begin position="7"/>
        <end position="257"/>
    </location>
</feature>
<dbReference type="Proteomes" id="UP001501591">
    <property type="component" value="Unassembled WGS sequence"/>
</dbReference>
<organism evidence="2 3">
    <name type="scientific">Microbacterium soli</name>
    <dbReference type="NCBI Taxonomy" id="446075"/>
    <lineage>
        <taxon>Bacteria</taxon>
        <taxon>Bacillati</taxon>
        <taxon>Actinomycetota</taxon>
        <taxon>Actinomycetes</taxon>
        <taxon>Micrococcales</taxon>
        <taxon>Microbacteriaceae</taxon>
        <taxon>Microbacterium</taxon>
    </lineage>
</organism>
<protein>
    <recommendedName>
        <fullName evidence="1">Extradiol ring-cleavage dioxygenase class III enzyme subunit B domain-containing protein</fullName>
    </recommendedName>
</protein>
<dbReference type="Gene3D" id="3.40.830.10">
    <property type="entry name" value="LigB-like"/>
    <property type="match status" value="1"/>
</dbReference>
<gene>
    <name evidence="2" type="ORF">GCM10022383_12610</name>
</gene>
<name>A0ABP7N3M5_9MICO</name>
<evidence type="ECO:0000313" key="2">
    <source>
        <dbReference type="EMBL" id="GAA3935698.1"/>
    </source>
</evidence>
<sequence length="281" mass="30883">MADLVMAAMTPHNPLLWRAMRDPVPDDLKPVAANFARIRDAVEKHRLDALIVIGTDHLRQFYYENSPAFVIGTAASYHGTWQNEVRTFGMEYCEVPGHTGLAEALSGRSLLPEAVDFSISREWRLDHSYVIPLRYVRPALDIPVVPIHTNASMPPVPSAHRFAALGRHVRDAVQAWDAEARVGILTSGHMANDVGGPKTFAGSPDPDFDRSAWEWMRDGDLDAAIAGCLDVDRLSEAGSMTYQYLNAIAALAAMGGRAADHADATPSRFASSPFFLWEEQS</sequence>
<accession>A0ABP7N3M5</accession>
<evidence type="ECO:0000313" key="3">
    <source>
        <dbReference type="Proteomes" id="UP001501591"/>
    </source>
</evidence>